<organism evidence="1 2">
    <name type="scientific">Pseudoduganella ginsengisoli</name>
    <dbReference type="NCBI Taxonomy" id="1462440"/>
    <lineage>
        <taxon>Bacteria</taxon>
        <taxon>Pseudomonadati</taxon>
        <taxon>Pseudomonadota</taxon>
        <taxon>Betaproteobacteria</taxon>
        <taxon>Burkholderiales</taxon>
        <taxon>Oxalobacteraceae</taxon>
        <taxon>Telluria group</taxon>
        <taxon>Pseudoduganella</taxon>
    </lineage>
</organism>
<keyword evidence="2" id="KW-1185">Reference proteome</keyword>
<dbReference type="AlphaFoldDB" id="A0A6L6PU47"/>
<dbReference type="EMBL" id="WNLA01000001">
    <property type="protein sequence ID" value="MTW01043.1"/>
    <property type="molecule type" value="Genomic_DNA"/>
</dbReference>
<evidence type="ECO:0000313" key="1">
    <source>
        <dbReference type="EMBL" id="MTW01043.1"/>
    </source>
</evidence>
<comment type="caution">
    <text evidence="1">The sequence shown here is derived from an EMBL/GenBank/DDBJ whole genome shotgun (WGS) entry which is preliminary data.</text>
</comment>
<name>A0A6L6PU47_9BURK</name>
<evidence type="ECO:0000313" key="2">
    <source>
        <dbReference type="Proteomes" id="UP000484015"/>
    </source>
</evidence>
<dbReference type="Proteomes" id="UP000484015">
    <property type="component" value="Unassembled WGS sequence"/>
</dbReference>
<reference evidence="1 2" key="1">
    <citation type="submission" date="2019-11" db="EMBL/GenBank/DDBJ databases">
        <title>Type strains purchased from KCTC, JCM and DSMZ.</title>
        <authorList>
            <person name="Lu H."/>
        </authorList>
    </citation>
    <scope>NUCLEOTIDE SEQUENCE [LARGE SCALE GENOMIC DNA]</scope>
    <source>
        <strain evidence="1 2">KCTC 42409</strain>
    </source>
</reference>
<dbReference type="OrthoDB" id="4251348at2"/>
<accession>A0A6L6PU47</accession>
<protein>
    <submittedName>
        <fullName evidence="1">Uncharacterized protein</fullName>
    </submittedName>
</protein>
<proteinExistence type="predicted"/>
<sequence length="87" mass="9409">MDTEKCGPDHIDVLDKKITALSDALAHLGKGESLKELLRIIRFPGYTTPAEFAFTASILDGMAMQIRLLETTGEHLLAAAKQVGQQG</sequence>
<dbReference type="RefSeq" id="WP_155437401.1">
    <property type="nucleotide sequence ID" value="NZ_WNLA01000001.1"/>
</dbReference>
<gene>
    <name evidence="1" type="ORF">GM668_02970</name>
</gene>